<dbReference type="CDD" id="cd07726">
    <property type="entry name" value="ST1585-like_MBL-fold"/>
    <property type="match status" value="1"/>
</dbReference>
<reference evidence="2" key="1">
    <citation type="submission" date="2018-05" db="EMBL/GenBank/DDBJ databases">
        <authorList>
            <person name="Lanie J.A."/>
            <person name="Ng W.-L."/>
            <person name="Kazmierczak K.M."/>
            <person name="Andrzejewski T.M."/>
            <person name="Davidsen T.M."/>
            <person name="Wayne K.J."/>
            <person name="Tettelin H."/>
            <person name="Glass J.I."/>
            <person name="Rusch D."/>
            <person name="Podicherti R."/>
            <person name="Tsui H.-C.T."/>
            <person name="Winkler M.E."/>
        </authorList>
    </citation>
    <scope>NUCLEOTIDE SEQUENCE</scope>
</reference>
<proteinExistence type="predicted"/>
<organism evidence="2">
    <name type="scientific">marine metagenome</name>
    <dbReference type="NCBI Taxonomy" id="408172"/>
    <lineage>
        <taxon>unclassified sequences</taxon>
        <taxon>metagenomes</taxon>
        <taxon>ecological metagenomes</taxon>
    </lineage>
</organism>
<dbReference type="Gene3D" id="3.60.15.10">
    <property type="entry name" value="Ribonuclease Z/Hydroxyacylglutathione hydrolase-like"/>
    <property type="match status" value="1"/>
</dbReference>
<evidence type="ECO:0000259" key="1">
    <source>
        <dbReference type="SMART" id="SM00849"/>
    </source>
</evidence>
<gene>
    <name evidence="2" type="ORF">METZ01_LOCUS1585</name>
</gene>
<dbReference type="AlphaFoldDB" id="A0A381N2C4"/>
<accession>A0A381N2C4</accession>
<dbReference type="InterPro" id="IPR037482">
    <property type="entry name" value="ST1585_MBL-fold"/>
</dbReference>
<evidence type="ECO:0000313" key="2">
    <source>
        <dbReference type="EMBL" id="SUZ48731.1"/>
    </source>
</evidence>
<dbReference type="PANTHER" id="PTHR42951">
    <property type="entry name" value="METALLO-BETA-LACTAMASE DOMAIN-CONTAINING"/>
    <property type="match status" value="1"/>
</dbReference>
<name>A0A381N2C4_9ZZZZ</name>
<sequence>MNRDKLMTESSFTNLSRDIGYIDLCFQGNRQVIATAVIHRLAGTVLVDPGPTTCLTTLRETLAQRGIGIRDLDAVLLTHIHLDHAGATGALVRENPGIKVYVHERGARHLVDPTRLLDSAKQVWGDDMDRLWGEVLPVPQANLRVLKGGERITFGERDLEVAYTPGHARHHVSYFDRASSIAFVGDVAGIRVGPTPYVFPPTPPPDIDIRAWKASAALVDSWHAETLFLTHFGPHNAPSVHLRLLIQHLDEMTEIARRVIQQNTSEEDYMASFVADMEKHLRQHLPAVDACRYLEAAPLDMCWLGLFRYWKKQSEAEN</sequence>
<protein>
    <recommendedName>
        <fullName evidence="1">Metallo-beta-lactamase domain-containing protein</fullName>
    </recommendedName>
</protein>
<dbReference type="InterPro" id="IPR050855">
    <property type="entry name" value="NDM-1-like"/>
</dbReference>
<dbReference type="InterPro" id="IPR001279">
    <property type="entry name" value="Metallo-B-lactamas"/>
</dbReference>
<dbReference type="PANTHER" id="PTHR42951:SF22">
    <property type="entry name" value="METALLO BETA-LACTAMASE SUPERFAMILY LIPOPROTEIN"/>
    <property type="match status" value="1"/>
</dbReference>
<dbReference type="Pfam" id="PF00753">
    <property type="entry name" value="Lactamase_B"/>
    <property type="match status" value="1"/>
</dbReference>
<dbReference type="EMBL" id="UINC01000083">
    <property type="protein sequence ID" value="SUZ48731.1"/>
    <property type="molecule type" value="Genomic_DNA"/>
</dbReference>
<dbReference type="SUPFAM" id="SSF56281">
    <property type="entry name" value="Metallo-hydrolase/oxidoreductase"/>
    <property type="match status" value="1"/>
</dbReference>
<feature type="domain" description="Metallo-beta-lactamase" evidence="1">
    <location>
        <begin position="31"/>
        <end position="231"/>
    </location>
</feature>
<dbReference type="InterPro" id="IPR036866">
    <property type="entry name" value="RibonucZ/Hydroxyglut_hydro"/>
</dbReference>
<dbReference type="SMART" id="SM00849">
    <property type="entry name" value="Lactamase_B"/>
    <property type="match status" value="1"/>
</dbReference>